<accession>A0A9P6C2K2</accession>
<organism evidence="2 3">
    <name type="scientific">Macrolepiota fuliginosa MF-IS2</name>
    <dbReference type="NCBI Taxonomy" id="1400762"/>
    <lineage>
        <taxon>Eukaryota</taxon>
        <taxon>Fungi</taxon>
        <taxon>Dikarya</taxon>
        <taxon>Basidiomycota</taxon>
        <taxon>Agaricomycotina</taxon>
        <taxon>Agaricomycetes</taxon>
        <taxon>Agaricomycetidae</taxon>
        <taxon>Agaricales</taxon>
        <taxon>Agaricineae</taxon>
        <taxon>Agaricaceae</taxon>
        <taxon>Macrolepiota</taxon>
    </lineage>
</organism>
<dbReference type="OrthoDB" id="2393824at2759"/>
<proteinExistence type="predicted"/>
<evidence type="ECO:0000313" key="3">
    <source>
        <dbReference type="Proteomes" id="UP000807342"/>
    </source>
</evidence>
<feature type="compositionally biased region" description="Basic and acidic residues" evidence="1">
    <location>
        <begin position="887"/>
        <end position="898"/>
    </location>
</feature>
<sequence>MLENEANDAQIHASCSKFDANIREEASIILWTIWRSMRPLYSTLPACLDALAEDPGLHEALKHAHTIHSYEPIKNWTISSQMQICDSRDSTVNKNVHEFLEEIEESIVRAVDGRVSVPVWTPEDTSTSQGIRRHIANLRIPTMKGRPNLLLHEWGSFKSDPVLKGRLGNIFMPNNHTFLVNTSGSGKTRLLLEGLCDNWGFYFTSIVDSSLLGSSDVQKSIQSYVPNDPKFRASLPPDNAANYNTALMINRKIASKTFRQVFLARLIIFSLFAETMERRRVPHSCLDIYRERWLLLQLQPGLVHPKIWDIFDSLSCMLSAASDHYINAQTELHLKRVRELCASDSKTNPHQTPFFCVLDEAQFAATQHTTSFRSDQNGCHRPILREIVRAWEGQCSGQGVFMVVAGTGISKDVVDQAMASAIMKDSKYRWCSDTGAFDTVEVQRRYLTKYLPKSLLKSKSGERLLGRIWYWLRGRRHRFTAGYVVELIRNGFQRPHRLLNAYVRHFTEFSITDACGYVDAEARDSLPMFSQYKLDFSKLKKNSDMLSTIHQVTTHYLMRSITPPLGGDEAMYVEYGFARFVDSETRDIAIDEPLVLLAAIRWMNTNHQTSYKMLVREISTHNTTFNGFENYVAFSLDLVFSQPRRLNEVFTFHETPPTWAEMYAEIVSLHCNDSGDVETGVVSFANSFGPSVTLGVNAKSPTSVLDWLGHRTHSPFCFPHQSMGPDVMFILRLSDGSLIWVALQTKWSRGDKGNLAKRLLLQAMKSVTPSKYFLDKNDQPYSPTSHPTLPSDISESLLSLPGRREDAGKFSLLRVVASFPAQTRMKRYIEQDPDEDDHPIATLNMNLVKKITRKLSPQDFLQLQDVQEPPPPPPPSRGAKENRKRKETKEHGSGKRKK</sequence>
<keyword evidence="3" id="KW-1185">Reference proteome</keyword>
<dbReference type="Proteomes" id="UP000807342">
    <property type="component" value="Unassembled WGS sequence"/>
</dbReference>
<feature type="non-terminal residue" evidence="2">
    <location>
        <position position="898"/>
    </location>
</feature>
<evidence type="ECO:0000256" key="1">
    <source>
        <dbReference type="SAM" id="MobiDB-lite"/>
    </source>
</evidence>
<feature type="region of interest" description="Disordered" evidence="1">
    <location>
        <begin position="858"/>
        <end position="898"/>
    </location>
</feature>
<comment type="caution">
    <text evidence="2">The sequence shown here is derived from an EMBL/GenBank/DDBJ whole genome shotgun (WGS) entry which is preliminary data.</text>
</comment>
<evidence type="ECO:0000313" key="2">
    <source>
        <dbReference type="EMBL" id="KAF9446423.1"/>
    </source>
</evidence>
<protein>
    <submittedName>
        <fullName evidence="2">Uncharacterized protein</fullName>
    </submittedName>
</protein>
<dbReference type="EMBL" id="MU151246">
    <property type="protein sequence ID" value="KAF9446423.1"/>
    <property type="molecule type" value="Genomic_DNA"/>
</dbReference>
<reference evidence="2" key="1">
    <citation type="submission" date="2020-11" db="EMBL/GenBank/DDBJ databases">
        <authorList>
            <consortium name="DOE Joint Genome Institute"/>
            <person name="Ahrendt S."/>
            <person name="Riley R."/>
            <person name="Andreopoulos W."/>
            <person name="Labutti K."/>
            <person name="Pangilinan J."/>
            <person name="Ruiz-Duenas F.J."/>
            <person name="Barrasa J.M."/>
            <person name="Sanchez-Garcia M."/>
            <person name="Camarero S."/>
            <person name="Miyauchi S."/>
            <person name="Serrano A."/>
            <person name="Linde D."/>
            <person name="Babiker R."/>
            <person name="Drula E."/>
            <person name="Ayuso-Fernandez I."/>
            <person name="Pacheco R."/>
            <person name="Padilla G."/>
            <person name="Ferreira P."/>
            <person name="Barriuso J."/>
            <person name="Kellner H."/>
            <person name="Castanera R."/>
            <person name="Alfaro M."/>
            <person name="Ramirez L."/>
            <person name="Pisabarro A.G."/>
            <person name="Kuo A."/>
            <person name="Tritt A."/>
            <person name="Lipzen A."/>
            <person name="He G."/>
            <person name="Yan M."/>
            <person name="Ng V."/>
            <person name="Cullen D."/>
            <person name="Martin F."/>
            <person name="Rosso M.-N."/>
            <person name="Henrissat B."/>
            <person name="Hibbett D."/>
            <person name="Martinez A.T."/>
            <person name="Grigoriev I.V."/>
        </authorList>
    </citation>
    <scope>NUCLEOTIDE SEQUENCE</scope>
    <source>
        <strain evidence="2">MF-IS2</strain>
    </source>
</reference>
<dbReference type="AlphaFoldDB" id="A0A9P6C2K2"/>
<gene>
    <name evidence="2" type="ORF">P691DRAFT_627847</name>
</gene>
<name>A0A9P6C2K2_9AGAR</name>